<reference evidence="1" key="1">
    <citation type="submission" date="2020-03" db="EMBL/GenBank/DDBJ databases">
        <title>The deep terrestrial virosphere.</title>
        <authorList>
            <person name="Holmfeldt K."/>
            <person name="Nilsson E."/>
            <person name="Simone D."/>
            <person name="Lopez-Fernandez M."/>
            <person name="Wu X."/>
            <person name="de Brujin I."/>
            <person name="Lundin D."/>
            <person name="Andersson A."/>
            <person name="Bertilsson S."/>
            <person name="Dopson M."/>
        </authorList>
    </citation>
    <scope>NUCLEOTIDE SEQUENCE</scope>
    <source>
        <strain evidence="1">MM415B03097</strain>
    </source>
</reference>
<accession>A0A6M3KY00</accession>
<dbReference type="EMBL" id="MT142668">
    <property type="protein sequence ID" value="QJA86909.1"/>
    <property type="molecule type" value="Genomic_DNA"/>
</dbReference>
<evidence type="ECO:0000313" key="1">
    <source>
        <dbReference type="EMBL" id="QJA86909.1"/>
    </source>
</evidence>
<name>A0A6M3KY00_9ZZZZ</name>
<protein>
    <submittedName>
        <fullName evidence="1">Uncharacterized protein</fullName>
    </submittedName>
</protein>
<organism evidence="1">
    <name type="scientific">viral metagenome</name>
    <dbReference type="NCBI Taxonomy" id="1070528"/>
    <lineage>
        <taxon>unclassified sequences</taxon>
        <taxon>metagenomes</taxon>
        <taxon>organismal metagenomes</taxon>
    </lineage>
</organism>
<gene>
    <name evidence="1" type="ORF">MM415B03097_0005</name>
</gene>
<proteinExistence type="predicted"/>
<sequence length="155" mass="18005">MAGADGEDCMTFPEWLEATIMVLEPQGFDRPASNNWIREYYDVLQDLTAAQVNYGLHQIILAWRSTATPGARAIRDMALSMPRCAGARWARPVPVLTPLQREHQARRWKLFLWLSQRQPEKLQEMFSWSDEQIDQWFDVEVARILEKKAAGWRGT</sequence>
<dbReference type="AlphaFoldDB" id="A0A6M3KY00"/>